<feature type="transmembrane region" description="Helical" evidence="5">
    <location>
        <begin position="237"/>
        <end position="258"/>
    </location>
</feature>
<keyword evidence="7" id="KW-1185">Reference proteome</keyword>
<keyword evidence="3 5" id="KW-1133">Transmembrane helix</keyword>
<dbReference type="GO" id="GO:0022857">
    <property type="term" value="F:transmembrane transporter activity"/>
    <property type="evidence" value="ECO:0007669"/>
    <property type="project" value="TreeGrafter"/>
</dbReference>
<feature type="transmembrane region" description="Helical" evidence="5">
    <location>
        <begin position="213"/>
        <end position="231"/>
    </location>
</feature>
<dbReference type="AlphaFoldDB" id="A0AAV4S5N0"/>
<organism evidence="6 7">
    <name type="scientific">Caerostris extrusa</name>
    <name type="common">Bark spider</name>
    <name type="synonym">Caerostris bankana</name>
    <dbReference type="NCBI Taxonomy" id="172846"/>
    <lineage>
        <taxon>Eukaryota</taxon>
        <taxon>Metazoa</taxon>
        <taxon>Ecdysozoa</taxon>
        <taxon>Arthropoda</taxon>
        <taxon>Chelicerata</taxon>
        <taxon>Arachnida</taxon>
        <taxon>Araneae</taxon>
        <taxon>Araneomorphae</taxon>
        <taxon>Entelegynae</taxon>
        <taxon>Araneoidea</taxon>
        <taxon>Araneidae</taxon>
        <taxon>Caerostris</taxon>
    </lineage>
</organism>
<feature type="transmembrane region" description="Helical" evidence="5">
    <location>
        <begin position="301"/>
        <end position="323"/>
    </location>
</feature>
<evidence type="ECO:0000313" key="6">
    <source>
        <dbReference type="EMBL" id="GIY27785.1"/>
    </source>
</evidence>
<evidence type="ECO:0000256" key="1">
    <source>
        <dbReference type="ARBA" id="ARBA00004141"/>
    </source>
</evidence>
<keyword evidence="2 5" id="KW-0812">Transmembrane</keyword>
<proteinExistence type="predicted"/>
<feature type="transmembrane region" description="Helical" evidence="5">
    <location>
        <begin position="27"/>
        <end position="44"/>
    </location>
</feature>
<comment type="caution">
    <text evidence="6">The sequence shown here is derived from an EMBL/GenBank/DDBJ whole genome shotgun (WGS) entry which is preliminary data.</text>
</comment>
<evidence type="ECO:0000256" key="2">
    <source>
        <dbReference type="ARBA" id="ARBA00022692"/>
    </source>
</evidence>
<sequence>MLLPLYLAYFLLPGVISMAESHLLPFLSLIIHCDILMLVLLFVPTASKNLLIMSEAIHGFCGGTVLIGLGSLCYITDSTDHRLRTWFIGLFFGVVNLTPAIEMTLQYYFTPLKIPLDFRTLVLVGISVRMFLSVYFLIYINVFVVESVFVLGSYQGNPWMNLLTPINVSDTVNCVFRRRLDNMRFFIIALSTVYIFYSFLMYGNLCRLFDIELGIYGTLSLAISCLCLTFIRNSWLAVIGAVTGIGSLLIPTSIISVLSKLIERIETGSMYAGIGFLSLVIQLISIPSYEALYKVCTEAGIPQVTFLLSFGFATFGLLFFIYLKKNIAPDLLGHLNARECMALISKKEEFEEFFD</sequence>
<dbReference type="EMBL" id="BPLR01008851">
    <property type="protein sequence ID" value="GIY27785.1"/>
    <property type="molecule type" value="Genomic_DNA"/>
</dbReference>
<evidence type="ECO:0000256" key="5">
    <source>
        <dbReference type="SAM" id="Phobius"/>
    </source>
</evidence>
<feature type="transmembrane region" description="Helical" evidence="5">
    <location>
        <begin position="87"/>
        <end position="109"/>
    </location>
</feature>
<keyword evidence="4 5" id="KW-0472">Membrane</keyword>
<accession>A0AAV4S5N0</accession>
<reference evidence="6 7" key="1">
    <citation type="submission" date="2021-06" db="EMBL/GenBank/DDBJ databases">
        <title>Caerostris extrusa draft genome.</title>
        <authorList>
            <person name="Kono N."/>
            <person name="Arakawa K."/>
        </authorList>
    </citation>
    <scope>NUCLEOTIDE SEQUENCE [LARGE SCALE GENOMIC DNA]</scope>
</reference>
<gene>
    <name evidence="6" type="primary">AVEN_9358_1</name>
    <name evidence="6" type="ORF">CEXT_275851</name>
</gene>
<dbReference type="PANTHER" id="PTHR23507:SF1">
    <property type="entry name" value="FI18259P1-RELATED"/>
    <property type="match status" value="1"/>
</dbReference>
<evidence type="ECO:0000256" key="3">
    <source>
        <dbReference type="ARBA" id="ARBA00022989"/>
    </source>
</evidence>
<feature type="transmembrane region" description="Helical" evidence="5">
    <location>
        <begin position="270"/>
        <end position="289"/>
    </location>
</feature>
<comment type="subcellular location">
    <subcellularLocation>
        <location evidence="1">Membrane</location>
        <topology evidence="1">Multi-pass membrane protein</topology>
    </subcellularLocation>
</comment>
<evidence type="ECO:0000256" key="4">
    <source>
        <dbReference type="ARBA" id="ARBA00023136"/>
    </source>
</evidence>
<protein>
    <submittedName>
        <fullName evidence="6">Uncharacterized protein</fullName>
    </submittedName>
</protein>
<name>A0AAV4S5N0_CAEEX</name>
<feature type="transmembrane region" description="Helical" evidence="5">
    <location>
        <begin position="56"/>
        <end position="75"/>
    </location>
</feature>
<feature type="transmembrane region" description="Helical" evidence="5">
    <location>
        <begin position="121"/>
        <end position="144"/>
    </location>
</feature>
<feature type="transmembrane region" description="Helical" evidence="5">
    <location>
        <begin position="185"/>
        <end position="206"/>
    </location>
</feature>
<dbReference type="PANTHER" id="PTHR23507">
    <property type="entry name" value="ZGC:174356"/>
    <property type="match status" value="1"/>
</dbReference>
<evidence type="ECO:0000313" key="7">
    <source>
        <dbReference type="Proteomes" id="UP001054945"/>
    </source>
</evidence>
<dbReference type="GO" id="GO:0016020">
    <property type="term" value="C:membrane"/>
    <property type="evidence" value="ECO:0007669"/>
    <property type="project" value="UniProtKB-SubCell"/>
</dbReference>
<dbReference type="Proteomes" id="UP001054945">
    <property type="component" value="Unassembled WGS sequence"/>
</dbReference>